<evidence type="ECO:0000259" key="2">
    <source>
        <dbReference type="PROSITE" id="PS50110"/>
    </source>
</evidence>
<evidence type="ECO:0000313" key="3">
    <source>
        <dbReference type="EMBL" id="TWU47103.1"/>
    </source>
</evidence>
<dbReference type="SUPFAM" id="SSF52172">
    <property type="entry name" value="CheY-like"/>
    <property type="match status" value="1"/>
</dbReference>
<dbReference type="PANTHER" id="PTHR44520:SF2">
    <property type="entry name" value="RESPONSE REGULATOR RCP1"/>
    <property type="match status" value="1"/>
</dbReference>
<dbReference type="AlphaFoldDB" id="A0A5C6EBG4"/>
<comment type="caution">
    <text evidence="3">The sequence shown here is derived from an EMBL/GenBank/DDBJ whole genome shotgun (WGS) entry which is preliminary data.</text>
</comment>
<name>A0A5C6EBG4_9BACT</name>
<dbReference type="Gene3D" id="3.40.50.2300">
    <property type="match status" value="1"/>
</dbReference>
<dbReference type="InterPro" id="IPR052893">
    <property type="entry name" value="TCS_response_regulator"/>
</dbReference>
<dbReference type="SMART" id="SM00448">
    <property type="entry name" value="REC"/>
    <property type="match status" value="1"/>
</dbReference>
<dbReference type="OrthoDB" id="9786548at2"/>
<dbReference type="RefSeq" id="WP_146537491.1">
    <property type="nucleotide sequence ID" value="NZ_SJPX01000006.1"/>
</dbReference>
<organism evidence="3 4">
    <name type="scientific">Rubripirellula reticaptiva</name>
    <dbReference type="NCBI Taxonomy" id="2528013"/>
    <lineage>
        <taxon>Bacteria</taxon>
        <taxon>Pseudomonadati</taxon>
        <taxon>Planctomycetota</taxon>
        <taxon>Planctomycetia</taxon>
        <taxon>Pirellulales</taxon>
        <taxon>Pirellulaceae</taxon>
        <taxon>Rubripirellula</taxon>
    </lineage>
</organism>
<keyword evidence="4" id="KW-1185">Reference proteome</keyword>
<gene>
    <name evidence="3" type="ORF">Poly59_60770</name>
</gene>
<accession>A0A5C6EBG4</accession>
<dbReference type="PROSITE" id="PS50110">
    <property type="entry name" value="RESPONSE_REGULATORY"/>
    <property type="match status" value="1"/>
</dbReference>
<evidence type="ECO:0000313" key="4">
    <source>
        <dbReference type="Proteomes" id="UP000317977"/>
    </source>
</evidence>
<dbReference type="GO" id="GO:0000160">
    <property type="term" value="P:phosphorelay signal transduction system"/>
    <property type="evidence" value="ECO:0007669"/>
    <property type="project" value="InterPro"/>
</dbReference>
<dbReference type="InterPro" id="IPR011006">
    <property type="entry name" value="CheY-like_superfamily"/>
</dbReference>
<evidence type="ECO:0000256" key="1">
    <source>
        <dbReference type="PROSITE-ProRule" id="PRU00169"/>
    </source>
</evidence>
<dbReference type="Pfam" id="PF00072">
    <property type="entry name" value="Response_reg"/>
    <property type="match status" value="1"/>
</dbReference>
<dbReference type="Proteomes" id="UP000317977">
    <property type="component" value="Unassembled WGS sequence"/>
</dbReference>
<feature type="domain" description="Response regulatory" evidence="2">
    <location>
        <begin position="14"/>
        <end position="137"/>
    </location>
</feature>
<reference evidence="3 4" key="1">
    <citation type="submission" date="2019-02" db="EMBL/GenBank/DDBJ databases">
        <title>Deep-cultivation of Planctomycetes and their phenomic and genomic characterization uncovers novel biology.</title>
        <authorList>
            <person name="Wiegand S."/>
            <person name="Jogler M."/>
            <person name="Boedeker C."/>
            <person name="Pinto D."/>
            <person name="Vollmers J."/>
            <person name="Rivas-Marin E."/>
            <person name="Kohn T."/>
            <person name="Peeters S.H."/>
            <person name="Heuer A."/>
            <person name="Rast P."/>
            <person name="Oberbeckmann S."/>
            <person name="Bunk B."/>
            <person name="Jeske O."/>
            <person name="Meyerdierks A."/>
            <person name="Storesund J.E."/>
            <person name="Kallscheuer N."/>
            <person name="Luecker S."/>
            <person name="Lage O.M."/>
            <person name="Pohl T."/>
            <person name="Merkel B.J."/>
            <person name="Hornburger P."/>
            <person name="Mueller R.-W."/>
            <person name="Bruemmer F."/>
            <person name="Labrenz M."/>
            <person name="Spormann A.M."/>
            <person name="Op Den Camp H."/>
            <person name="Overmann J."/>
            <person name="Amann R."/>
            <person name="Jetten M.S.M."/>
            <person name="Mascher T."/>
            <person name="Medema M.H."/>
            <person name="Devos D.P."/>
            <person name="Kaster A.-K."/>
            <person name="Ovreas L."/>
            <person name="Rohde M."/>
            <person name="Galperin M.Y."/>
            <person name="Jogler C."/>
        </authorList>
    </citation>
    <scope>NUCLEOTIDE SEQUENCE [LARGE SCALE GENOMIC DNA]</scope>
    <source>
        <strain evidence="3 4">Poly59</strain>
    </source>
</reference>
<sequence length="140" mass="16026">MKPNVGNQKKTIRRLVLIDDDSTDNFLHSRLLQRSGLVDDLIIFEEAEEALKYICSSMEPVDVICLDINMPRMNGFEFLDAFESSWDPQLEKPLIVILSTTVGPAEIEYAKRIPRIVGAETKPLRPELIEFLAERFFVAE</sequence>
<dbReference type="PANTHER" id="PTHR44520">
    <property type="entry name" value="RESPONSE REGULATOR RCP1-RELATED"/>
    <property type="match status" value="1"/>
</dbReference>
<proteinExistence type="predicted"/>
<dbReference type="InterPro" id="IPR001789">
    <property type="entry name" value="Sig_transdc_resp-reg_receiver"/>
</dbReference>
<keyword evidence="1" id="KW-0597">Phosphoprotein</keyword>
<dbReference type="EMBL" id="SJPX01000006">
    <property type="protein sequence ID" value="TWU47103.1"/>
    <property type="molecule type" value="Genomic_DNA"/>
</dbReference>
<protein>
    <submittedName>
        <fullName evidence="3">Response regulator of RpoS</fullName>
    </submittedName>
</protein>
<feature type="modified residue" description="4-aspartylphosphate" evidence="1">
    <location>
        <position position="67"/>
    </location>
</feature>